<evidence type="ECO:0000313" key="2">
    <source>
        <dbReference type="EMBL" id="CAL6103109.1"/>
    </source>
</evidence>
<dbReference type="EMBL" id="CATOUU010001028">
    <property type="protein sequence ID" value="CAI9967672.1"/>
    <property type="molecule type" value="Genomic_DNA"/>
</dbReference>
<organism evidence="1">
    <name type="scientific">Hexamita inflata</name>
    <dbReference type="NCBI Taxonomy" id="28002"/>
    <lineage>
        <taxon>Eukaryota</taxon>
        <taxon>Metamonada</taxon>
        <taxon>Diplomonadida</taxon>
        <taxon>Hexamitidae</taxon>
        <taxon>Hexamitinae</taxon>
        <taxon>Hexamita</taxon>
    </lineage>
</organism>
<evidence type="ECO:0000313" key="1">
    <source>
        <dbReference type="EMBL" id="CAI9967672.1"/>
    </source>
</evidence>
<gene>
    <name evidence="1" type="ORF">HINF_LOCUS55317</name>
    <name evidence="2" type="ORF">HINF_LOCUS71987</name>
</gene>
<dbReference type="EMBL" id="CAXDID020000562">
    <property type="protein sequence ID" value="CAL6103109.1"/>
    <property type="molecule type" value="Genomic_DNA"/>
</dbReference>
<keyword evidence="3" id="KW-1185">Reference proteome</keyword>
<reference evidence="2 3" key="2">
    <citation type="submission" date="2024-07" db="EMBL/GenBank/DDBJ databases">
        <authorList>
            <person name="Akdeniz Z."/>
        </authorList>
    </citation>
    <scope>NUCLEOTIDE SEQUENCE [LARGE SCALE GENOMIC DNA]</scope>
</reference>
<comment type="caution">
    <text evidence="1">The sequence shown here is derived from an EMBL/GenBank/DDBJ whole genome shotgun (WGS) entry which is preliminary data.</text>
</comment>
<accession>A0AA86R1Z7</accession>
<evidence type="ECO:0000313" key="3">
    <source>
        <dbReference type="Proteomes" id="UP001642409"/>
    </source>
</evidence>
<dbReference type="AlphaFoldDB" id="A0AA86R1Z7"/>
<reference evidence="1" key="1">
    <citation type="submission" date="2023-06" db="EMBL/GenBank/DDBJ databases">
        <authorList>
            <person name="Kurt Z."/>
        </authorList>
    </citation>
    <scope>NUCLEOTIDE SEQUENCE</scope>
</reference>
<name>A0AA86R1Z7_9EUKA</name>
<proteinExistence type="predicted"/>
<dbReference type="Proteomes" id="UP001642409">
    <property type="component" value="Unassembled WGS sequence"/>
</dbReference>
<protein>
    <submittedName>
        <fullName evidence="2">Hypothetical_protein</fullName>
    </submittedName>
</protein>
<sequence>MNFVIKQQLPEATLPRLMNKYNIGYEKNLSQEQQIQLQSVIRETQKPDFEVEEYINVVPQLRGCYFKQTQIQSHVAVYLIALPTQLILNSSFLFQLDQVTVGKEQIQELISRIKLNQYLLASLMAQVCQASYRWRQPEYQLLLLYLAAKNFQMVQYYIIIIQLIIDNF</sequence>